<dbReference type="Gene3D" id="3.40.50.360">
    <property type="match status" value="1"/>
</dbReference>
<feature type="non-terminal residue" evidence="2">
    <location>
        <position position="128"/>
    </location>
</feature>
<comment type="caution">
    <text evidence="2">The sequence shown here is derived from an EMBL/GenBank/DDBJ whole genome shotgun (WGS) entry which is preliminary data.</text>
</comment>
<dbReference type="AlphaFoldDB" id="X0RVJ5"/>
<feature type="domain" description="Flavodoxin-like" evidence="1">
    <location>
        <begin position="7"/>
        <end position="128"/>
    </location>
</feature>
<dbReference type="PROSITE" id="PS50902">
    <property type="entry name" value="FLAVODOXIN_LIKE"/>
    <property type="match status" value="1"/>
</dbReference>
<dbReference type="InterPro" id="IPR008254">
    <property type="entry name" value="Flavodoxin/NO_synth"/>
</dbReference>
<dbReference type="GO" id="GO:0016020">
    <property type="term" value="C:membrane"/>
    <property type="evidence" value="ECO:0007669"/>
    <property type="project" value="TreeGrafter"/>
</dbReference>
<accession>X0RVJ5</accession>
<dbReference type="InterPro" id="IPR001226">
    <property type="entry name" value="Flavodoxin_CS"/>
</dbReference>
<gene>
    <name evidence="2" type="ORF">S01H1_14635</name>
</gene>
<protein>
    <recommendedName>
        <fullName evidence="1">Flavodoxin-like domain-containing protein</fullName>
    </recommendedName>
</protein>
<proteinExistence type="predicted"/>
<dbReference type="SUPFAM" id="SSF52218">
    <property type="entry name" value="Flavoproteins"/>
    <property type="match status" value="1"/>
</dbReference>
<dbReference type="Pfam" id="PF03358">
    <property type="entry name" value="FMN_red"/>
    <property type="match status" value="1"/>
</dbReference>
<name>X0RVJ5_9ZZZZ</name>
<dbReference type="InterPro" id="IPR029039">
    <property type="entry name" value="Flavoprotein-like_sf"/>
</dbReference>
<dbReference type="GO" id="GO:0009055">
    <property type="term" value="F:electron transfer activity"/>
    <property type="evidence" value="ECO:0007669"/>
    <property type="project" value="InterPro"/>
</dbReference>
<dbReference type="EMBL" id="BARS01007621">
    <property type="protein sequence ID" value="GAF67777.1"/>
    <property type="molecule type" value="Genomic_DNA"/>
</dbReference>
<dbReference type="PANTHER" id="PTHR30546:SF23">
    <property type="entry name" value="FLAVOPROTEIN-LIKE PROTEIN YCP4-RELATED"/>
    <property type="match status" value="1"/>
</dbReference>
<dbReference type="GO" id="GO:0003955">
    <property type="term" value="F:NAD(P)H dehydrogenase (quinone) activity"/>
    <property type="evidence" value="ECO:0007669"/>
    <property type="project" value="TreeGrafter"/>
</dbReference>
<dbReference type="PROSITE" id="PS00201">
    <property type="entry name" value="FLAVODOXIN"/>
    <property type="match status" value="1"/>
</dbReference>
<evidence type="ECO:0000259" key="1">
    <source>
        <dbReference type="PROSITE" id="PS50902"/>
    </source>
</evidence>
<dbReference type="GO" id="GO:0010181">
    <property type="term" value="F:FMN binding"/>
    <property type="evidence" value="ECO:0007669"/>
    <property type="project" value="InterPro"/>
</dbReference>
<reference evidence="2" key="1">
    <citation type="journal article" date="2014" name="Front. Microbiol.">
        <title>High frequency of phylogenetically diverse reductive dehalogenase-homologous genes in deep subseafloor sedimentary metagenomes.</title>
        <authorList>
            <person name="Kawai M."/>
            <person name="Futagami T."/>
            <person name="Toyoda A."/>
            <person name="Takaki Y."/>
            <person name="Nishi S."/>
            <person name="Hori S."/>
            <person name="Arai W."/>
            <person name="Tsubouchi T."/>
            <person name="Morono Y."/>
            <person name="Uchiyama I."/>
            <person name="Ito T."/>
            <person name="Fujiyama A."/>
            <person name="Inagaki F."/>
            <person name="Takami H."/>
        </authorList>
    </citation>
    <scope>NUCLEOTIDE SEQUENCE</scope>
    <source>
        <strain evidence="2">Expedition CK06-06</strain>
    </source>
</reference>
<dbReference type="PANTHER" id="PTHR30546">
    <property type="entry name" value="FLAVODOXIN-RELATED PROTEIN WRBA-RELATED"/>
    <property type="match status" value="1"/>
</dbReference>
<evidence type="ECO:0000313" key="2">
    <source>
        <dbReference type="EMBL" id="GAF67777.1"/>
    </source>
</evidence>
<dbReference type="InterPro" id="IPR005025">
    <property type="entry name" value="FMN_Rdtase-like_dom"/>
</dbReference>
<sequence>MIDMGTILVVYDSKTGHTKSMATAVAEGVETVEGMQVAVKRVEETSLADLQAVDGIIFGSPTYYGEMSAKLKGLIDRTADIHGKLEGKVGAAFTSSGGVACGAETALLSIIQTMFIHGMIVQGRSKTA</sequence>
<organism evidence="2">
    <name type="scientific">marine sediment metagenome</name>
    <dbReference type="NCBI Taxonomy" id="412755"/>
    <lineage>
        <taxon>unclassified sequences</taxon>
        <taxon>metagenomes</taxon>
        <taxon>ecological metagenomes</taxon>
    </lineage>
</organism>